<dbReference type="RefSeq" id="WP_016167188.1">
    <property type="nucleotide sequence ID" value="NZ_JHZG01000017.1"/>
</dbReference>
<accession>R9AYC3</accession>
<gene>
    <name evidence="2" type="ORF">I593_02136</name>
</gene>
<dbReference type="InterPro" id="IPR015378">
    <property type="entry name" value="Transposase-like_Mu_C"/>
</dbReference>
<dbReference type="SUPFAM" id="SSF50610">
    <property type="entry name" value="mu transposase, C-terminal domain"/>
    <property type="match status" value="1"/>
</dbReference>
<dbReference type="SUPFAM" id="SSF53098">
    <property type="entry name" value="Ribonuclease H-like"/>
    <property type="match status" value="1"/>
</dbReference>
<dbReference type="InterPro" id="IPR001584">
    <property type="entry name" value="Integrase_cat-core"/>
</dbReference>
<dbReference type="GO" id="GO:0003676">
    <property type="term" value="F:nucleic acid binding"/>
    <property type="evidence" value="ECO:0007669"/>
    <property type="project" value="InterPro"/>
</dbReference>
<dbReference type="Proteomes" id="UP000016201">
    <property type="component" value="Unassembled WGS sequence"/>
</dbReference>
<dbReference type="AlphaFoldDB" id="R9AYC3"/>
<feature type="domain" description="Integrase catalytic" evidence="1">
    <location>
        <begin position="271"/>
        <end position="484"/>
    </location>
</feature>
<dbReference type="EMBL" id="AQFM01000037">
    <property type="protein sequence ID" value="EOR07249.1"/>
    <property type="molecule type" value="Genomic_DNA"/>
</dbReference>
<dbReference type="Gene3D" id="3.30.420.10">
    <property type="entry name" value="Ribonuclease H-like superfamily/Ribonuclease H"/>
    <property type="match status" value="1"/>
</dbReference>
<dbReference type="PATRIC" id="fig|1120927.3.peg.2071"/>
<evidence type="ECO:0000259" key="1">
    <source>
        <dbReference type="PROSITE" id="PS50994"/>
    </source>
</evidence>
<dbReference type="eggNOG" id="COG2801">
    <property type="taxonomic scope" value="Bacteria"/>
</dbReference>
<evidence type="ECO:0000313" key="3">
    <source>
        <dbReference type="Proteomes" id="UP000016201"/>
    </source>
</evidence>
<dbReference type="Pfam" id="PF09299">
    <property type="entry name" value="Mu-transpos_C"/>
    <property type="match status" value="1"/>
</dbReference>
<proteinExistence type="predicted"/>
<name>R9AYC3_9GAMM</name>
<sequence>MELFYSIQELVELQLVIQNPQFPNNRQGFEYRAKKEKWDFKEEKSTGRNGTKRMYLVPVELAISIQNHLKPISTAAAINKSELLVSEVKDATNLMNWQREIAENRLFVVRYIQQQIKQGMKKTPAIEQFIADADALLLPEEMQLAVQKANAKAGEGRTVSRRSVFDWVKTVEDAEQHKINVISVLAPKARRSDIPVWAMDLLTLWAQPQKPSLAAVLELLPNYLKADVPCPTYNQAYRFIKEKMGNVEAQRGRMGNRELKNLQPFIRRDTEQLLPTDVYTADGHCFDAEVAHPMHGKPFRPEITAIIDVATRRLVGWSIDLAESGWAVLDAVRMSACECGIPAIFYVDNGSGYKNQMMGAKGRGVMARLNTEMSHALPYNSQAKGLIERSHQTLWIKAAKNLPSYIGKDMDAEASNKMFKLTRSEIKQIGVSKGLISWTDFLDYAAKVVNDYNNKPHSSLKRITDPVTFKKRHQSPLEAWNEALEMGAPIDRVEDWDAEDLFRPYEERKVRRGEIELFGNRYFSQELSEFHGDTVLVGYDIHNADQITVRDEDGRLICYAKWNANKRAYFPQTKVEQARQRRADGRLRRLAVKQDEVRLEANPQLVIEHMENQNVIPFNGNKHQQLMDELNALPIRQEKEVIYFKEPVVTSPITEQANQTLTPVQRWMELDRHIQKGGQLTQENQDFWEMFQLSKKFRQLEEDDAELNTYLAQRQG</sequence>
<dbReference type="InterPro" id="IPR012337">
    <property type="entry name" value="RNaseH-like_sf"/>
</dbReference>
<protein>
    <recommendedName>
        <fullName evidence="1">Integrase catalytic domain-containing protein</fullName>
    </recommendedName>
</protein>
<dbReference type="Gene3D" id="2.30.30.130">
    <property type="entry name" value="Transposase, Mu, C-terminal"/>
    <property type="match status" value="1"/>
</dbReference>
<dbReference type="InterPro" id="IPR036388">
    <property type="entry name" value="WH-like_DNA-bd_sf"/>
</dbReference>
<keyword evidence="3" id="KW-1185">Reference proteome</keyword>
<dbReference type="GO" id="GO:0015074">
    <property type="term" value="P:DNA integration"/>
    <property type="evidence" value="ECO:0007669"/>
    <property type="project" value="InterPro"/>
</dbReference>
<reference evidence="2 3" key="1">
    <citation type="submission" date="2013-03" db="EMBL/GenBank/DDBJ databases">
        <title>The Genome Sequence of Acinetobacter tandoii CIP 107469.</title>
        <authorList>
            <consortium name="The Broad Institute Genome Sequencing Platform"/>
            <consortium name="The Broad Institute Genome Sequencing Center for Infectious Disease"/>
            <person name="Cerqueira G."/>
            <person name="Feldgarden M."/>
            <person name="Courvalin P."/>
            <person name="Perichon B."/>
            <person name="Grillot-Courvalin C."/>
            <person name="Clermont D."/>
            <person name="Rocha E."/>
            <person name="Yoon E.-J."/>
            <person name="Nemec A."/>
            <person name="Walker B."/>
            <person name="Young S.K."/>
            <person name="Zeng Q."/>
            <person name="Gargeya S."/>
            <person name="Fitzgerald M."/>
            <person name="Haas B."/>
            <person name="Abouelleil A."/>
            <person name="Alvarado L."/>
            <person name="Arachchi H.M."/>
            <person name="Berlin A.M."/>
            <person name="Chapman S.B."/>
            <person name="Dewar J."/>
            <person name="Goldberg J."/>
            <person name="Griggs A."/>
            <person name="Gujja S."/>
            <person name="Hansen M."/>
            <person name="Howarth C."/>
            <person name="Imamovic A."/>
            <person name="Larimer J."/>
            <person name="McCowan C."/>
            <person name="Murphy C."/>
            <person name="Neiman D."/>
            <person name="Pearson M."/>
            <person name="Priest M."/>
            <person name="Roberts A."/>
            <person name="Saif S."/>
            <person name="Shea T."/>
            <person name="Sisk P."/>
            <person name="Sykes S."/>
            <person name="Wortman J."/>
            <person name="Nusbaum C."/>
            <person name="Birren B."/>
        </authorList>
    </citation>
    <scope>NUCLEOTIDE SEQUENCE [LARGE SCALE GENOMIC DNA]</scope>
    <source>
        <strain evidence="2 3">CIP 107469</strain>
    </source>
</reference>
<comment type="caution">
    <text evidence="2">The sequence shown here is derived from an EMBL/GenBank/DDBJ whole genome shotgun (WGS) entry which is preliminary data.</text>
</comment>
<dbReference type="PROSITE" id="PS50994">
    <property type="entry name" value="INTEGRASE"/>
    <property type="match status" value="1"/>
</dbReference>
<organism evidence="2 3">
    <name type="scientific">Acinetobacter tandoii DSM 14970 = CIP 107469</name>
    <dbReference type="NCBI Taxonomy" id="1120927"/>
    <lineage>
        <taxon>Bacteria</taxon>
        <taxon>Pseudomonadati</taxon>
        <taxon>Pseudomonadota</taxon>
        <taxon>Gammaproteobacteria</taxon>
        <taxon>Moraxellales</taxon>
        <taxon>Moraxellaceae</taxon>
        <taxon>Acinetobacter</taxon>
    </lineage>
</organism>
<dbReference type="InterPro" id="IPR036397">
    <property type="entry name" value="RNaseH_sf"/>
</dbReference>
<dbReference type="Gene3D" id="1.10.10.10">
    <property type="entry name" value="Winged helix-like DNA-binding domain superfamily/Winged helix DNA-binding domain"/>
    <property type="match status" value="1"/>
</dbReference>
<dbReference type="InterPro" id="IPR009004">
    <property type="entry name" value="Transposase_Mu_C"/>
</dbReference>
<dbReference type="OrthoDB" id="5676324at2"/>
<evidence type="ECO:0000313" key="2">
    <source>
        <dbReference type="EMBL" id="EOR07249.1"/>
    </source>
</evidence>